<comment type="similarity">
    <text evidence="2">Belongs to the methyl-accepting chemotaxis (MCP) protein family.</text>
</comment>
<dbReference type="CDD" id="cd11386">
    <property type="entry name" value="MCP_signal"/>
    <property type="match status" value="1"/>
</dbReference>
<feature type="coiled-coil region" evidence="4">
    <location>
        <begin position="170"/>
        <end position="207"/>
    </location>
</feature>
<reference evidence="7 8" key="1">
    <citation type="submission" date="2017-06" db="EMBL/GenBank/DDBJ databases">
        <authorList>
            <person name="Kim H.J."/>
            <person name="Triplett B.A."/>
        </authorList>
    </citation>
    <scope>NUCLEOTIDE SEQUENCE [LARGE SCALE GENOMIC DNA]</scope>
    <source>
        <strain evidence="7 8">SCA</strain>
    </source>
</reference>
<keyword evidence="4" id="KW-0175">Coiled coil</keyword>
<dbReference type="OrthoDB" id="9816519at2"/>
<dbReference type="Pfam" id="PF00015">
    <property type="entry name" value="MCPsignal"/>
    <property type="match status" value="1"/>
</dbReference>
<dbReference type="SMART" id="SM00283">
    <property type="entry name" value="MA"/>
    <property type="match status" value="1"/>
</dbReference>
<keyword evidence="8" id="KW-1185">Reference proteome</keyword>
<evidence type="ECO:0000313" key="7">
    <source>
        <dbReference type="EMBL" id="SNS83920.1"/>
    </source>
</evidence>
<evidence type="ECO:0000313" key="8">
    <source>
        <dbReference type="Proteomes" id="UP000198304"/>
    </source>
</evidence>
<name>A0A239HRM6_9FIRM</name>
<evidence type="ECO:0000256" key="5">
    <source>
        <dbReference type="SAM" id="Phobius"/>
    </source>
</evidence>
<dbReference type="InterPro" id="IPR004090">
    <property type="entry name" value="Chemotax_Me-accpt_rcpt"/>
</dbReference>
<dbReference type="PANTHER" id="PTHR32089:SF112">
    <property type="entry name" value="LYSOZYME-LIKE PROTEIN-RELATED"/>
    <property type="match status" value="1"/>
</dbReference>
<sequence length="506" mass="55714">MNEAIATNAMFFVGGFTICYLFFVMKSRRTMEKVNRVLQEYGKGNVLFEGDIDNEGIAKSLSGLSKMLKSWMYELMRSSTTISTLTKEVNKDAQASMEEINGLAQKMNDFTKDTYHVNNEILEAASISEELTSSITEIASTGKTADENTATAKRTVANSAEAIEEAIGVIEKISNKLEGSAGELKKLDEMMAQIEEMVDKINKIAEQINLLALNAAIEAARAGESGRGFTVVAEEVRKLADESSKASGDITQVIQGITRQMKNTYGIIHSSMEEGKEGQRIAVEAKEGLSKITDSIDDVLGAIQNITQNIMQGAEATEQMAKNIEEVATFSQETMSTVDEISGMIHHQKEFVAKSTSSIGNLATISNDMEKFADSFDGILGRCLLTVSESLAREVERNGVTDNKLKEYATATGISDIYITDDDGVIIYTTDEATIGFRFPEDEDNQAFEFRKILKDSSVKVIQKMQKRSVDDKYYKFAGVARRDQKGIIQASLALEDIPKFSIKIQ</sequence>
<evidence type="ECO:0000256" key="1">
    <source>
        <dbReference type="ARBA" id="ARBA00023224"/>
    </source>
</evidence>
<dbReference type="Proteomes" id="UP000198304">
    <property type="component" value="Unassembled WGS sequence"/>
</dbReference>
<keyword evidence="5" id="KW-1133">Transmembrane helix</keyword>
<dbReference type="Gene3D" id="1.10.287.950">
    <property type="entry name" value="Methyl-accepting chemotaxis protein"/>
    <property type="match status" value="1"/>
</dbReference>
<dbReference type="AlphaFoldDB" id="A0A239HRM6"/>
<dbReference type="GO" id="GO:0007165">
    <property type="term" value="P:signal transduction"/>
    <property type="evidence" value="ECO:0007669"/>
    <property type="project" value="UniProtKB-KW"/>
</dbReference>
<accession>A0A239HRM6</accession>
<protein>
    <submittedName>
        <fullName evidence="7">Methyl-accepting chemotaxis protein</fullName>
    </submittedName>
</protein>
<gene>
    <name evidence="7" type="ORF">SAMN05446037_102349</name>
</gene>
<dbReference type="PROSITE" id="PS50111">
    <property type="entry name" value="CHEMOTAXIS_TRANSDUC_2"/>
    <property type="match status" value="1"/>
</dbReference>
<dbReference type="RefSeq" id="WP_089284322.1">
    <property type="nucleotide sequence ID" value="NZ_FZOJ01000023.1"/>
</dbReference>
<organism evidence="7 8">
    <name type="scientific">Anaerovirgula multivorans</name>
    <dbReference type="NCBI Taxonomy" id="312168"/>
    <lineage>
        <taxon>Bacteria</taxon>
        <taxon>Bacillati</taxon>
        <taxon>Bacillota</taxon>
        <taxon>Clostridia</taxon>
        <taxon>Peptostreptococcales</taxon>
        <taxon>Natronincolaceae</taxon>
        <taxon>Anaerovirgula</taxon>
    </lineage>
</organism>
<evidence type="ECO:0000256" key="4">
    <source>
        <dbReference type="SAM" id="Coils"/>
    </source>
</evidence>
<evidence type="ECO:0000259" key="6">
    <source>
        <dbReference type="PROSITE" id="PS50111"/>
    </source>
</evidence>
<feature type="transmembrane region" description="Helical" evidence="5">
    <location>
        <begin position="6"/>
        <end position="25"/>
    </location>
</feature>
<dbReference type="PANTHER" id="PTHR32089">
    <property type="entry name" value="METHYL-ACCEPTING CHEMOTAXIS PROTEIN MCPB"/>
    <property type="match status" value="1"/>
</dbReference>
<proteinExistence type="inferred from homology"/>
<dbReference type="InterPro" id="IPR004089">
    <property type="entry name" value="MCPsignal_dom"/>
</dbReference>
<dbReference type="GO" id="GO:0016020">
    <property type="term" value="C:membrane"/>
    <property type="evidence" value="ECO:0007669"/>
    <property type="project" value="InterPro"/>
</dbReference>
<dbReference type="GO" id="GO:0004888">
    <property type="term" value="F:transmembrane signaling receptor activity"/>
    <property type="evidence" value="ECO:0007669"/>
    <property type="project" value="InterPro"/>
</dbReference>
<evidence type="ECO:0000256" key="2">
    <source>
        <dbReference type="ARBA" id="ARBA00029447"/>
    </source>
</evidence>
<evidence type="ECO:0000256" key="3">
    <source>
        <dbReference type="PROSITE-ProRule" id="PRU00284"/>
    </source>
</evidence>
<keyword evidence="1 3" id="KW-0807">Transducer</keyword>
<keyword evidence="5" id="KW-0812">Transmembrane</keyword>
<dbReference type="SUPFAM" id="SSF58104">
    <property type="entry name" value="Methyl-accepting chemotaxis protein (MCP) signaling domain"/>
    <property type="match status" value="1"/>
</dbReference>
<dbReference type="GO" id="GO:0006935">
    <property type="term" value="P:chemotaxis"/>
    <property type="evidence" value="ECO:0007669"/>
    <property type="project" value="InterPro"/>
</dbReference>
<dbReference type="PRINTS" id="PR00260">
    <property type="entry name" value="CHEMTRNSDUCR"/>
</dbReference>
<feature type="domain" description="Methyl-accepting transducer" evidence="6">
    <location>
        <begin position="92"/>
        <end position="328"/>
    </location>
</feature>
<dbReference type="EMBL" id="FZOJ01000023">
    <property type="protein sequence ID" value="SNS83920.1"/>
    <property type="molecule type" value="Genomic_DNA"/>
</dbReference>
<keyword evidence="5" id="KW-0472">Membrane</keyword>